<dbReference type="Gene3D" id="3.40.50.300">
    <property type="entry name" value="P-loop containing nucleotide triphosphate hydrolases"/>
    <property type="match status" value="2"/>
</dbReference>
<evidence type="ECO:0000313" key="5">
    <source>
        <dbReference type="EMBL" id="WGZ89411.1"/>
    </source>
</evidence>
<dbReference type="Pfam" id="PF00271">
    <property type="entry name" value="Helicase_C"/>
    <property type="match status" value="1"/>
</dbReference>
<dbReference type="InterPro" id="IPR011545">
    <property type="entry name" value="DEAD/DEAH_box_helicase_dom"/>
</dbReference>
<dbReference type="GO" id="GO:0005524">
    <property type="term" value="F:ATP binding"/>
    <property type="evidence" value="ECO:0007669"/>
    <property type="project" value="UniProtKB-KW"/>
</dbReference>
<dbReference type="InterPro" id="IPR001650">
    <property type="entry name" value="Helicase_C-like"/>
</dbReference>
<protein>
    <submittedName>
        <fullName evidence="5">DEAD/DEAH box helicase</fullName>
    </submittedName>
</protein>
<keyword evidence="3" id="KW-0067">ATP-binding</keyword>
<dbReference type="PANTHER" id="PTHR24031">
    <property type="entry name" value="RNA HELICASE"/>
    <property type="match status" value="1"/>
</dbReference>
<organism evidence="5">
    <name type="scientific">Candidatus Thiocaldithrix dubininis</name>
    <dbReference type="NCBI Taxonomy" id="3080823"/>
    <lineage>
        <taxon>Bacteria</taxon>
        <taxon>Pseudomonadati</taxon>
        <taxon>Pseudomonadota</taxon>
        <taxon>Gammaproteobacteria</taxon>
        <taxon>Thiotrichales</taxon>
        <taxon>Thiotrichaceae</taxon>
        <taxon>Candidatus Thiocaldithrix</taxon>
    </lineage>
</organism>
<dbReference type="Pfam" id="PF00270">
    <property type="entry name" value="DEAD"/>
    <property type="match status" value="1"/>
</dbReference>
<evidence type="ECO:0000256" key="3">
    <source>
        <dbReference type="ARBA" id="ARBA00022840"/>
    </source>
</evidence>
<dbReference type="GO" id="GO:0016787">
    <property type="term" value="F:hydrolase activity"/>
    <property type="evidence" value="ECO:0007669"/>
    <property type="project" value="UniProtKB-KW"/>
</dbReference>
<keyword evidence="1" id="KW-0547">Nucleotide-binding</keyword>
<dbReference type="Proteomes" id="UP001300672">
    <property type="component" value="Chromosome"/>
</dbReference>
<evidence type="ECO:0000256" key="1">
    <source>
        <dbReference type="ARBA" id="ARBA00022741"/>
    </source>
</evidence>
<reference evidence="5" key="1">
    <citation type="journal article" date="2023" name="Int. J. Mol. Sci.">
        <title>Metagenomics Revealed a New Genus 'Candidatus Thiocaldithrix dubininis' gen. nov., sp. nov. and a New Species 'Candidatus Thiothrix putei' sp. nov. in the Family Thiotrichaceae, Some Members of Which Have Traits of Both Na+- and H+-Motive Energetics.</title>
        <authorList>
            <person name="Ravin N.V."/>
            <person name="Muntyan M.S."/>
            <person name="Smolyakov D.D."/>
            <person name="Rudenko T.S."/>
            <person name="Beletsky A.V."/>
            <person name="Mardanov A.V."/>
            <person name="Grabovich M.Y."/>
        </authorList>
    </citation>
    <scope>NUCLEOTIDE SEQUENCE</scope>
    <source>
        <strain evidence="5">GKL-01</strain>
    </source>
</reference>
<dbReference type="GO" id="GO:0003676">
    <property type="term" value="F:nucleic acid binding"/>
    <property type="evidence" value="ECO:0007669"/>
    <property type="project" value="InterPro"/>
</dbReference>
<dbReference type="KEGG" id="tdu:QJT80_07785"/>
<dbReference type="EMBL" id="CP124755">
    <property type="protein sequence ID" value="WGZ89411.1"/>
    <property type="molecule type" value="Genomic_DNA"/>
</dbReference>
<keyword evidence="2" id="KW-0378">Hydrolase</keyword>
<proteinExistence type="predicted"/>
<keyword evidence="5" id="KW-0347">Helicase</keyword>
<dbReference type="GO" id="GO:0004386">
    <property type="term" value="F:helicase activity"/>
    <property type="evidence" value="ECO:0007669"/>
    <property type="project" value="UniProtKB-KW"/>
</dbReference>
<evidence type="ECO:0000256" key="2">
    <source>
        <dbReference type="ARBA" id="ARBA00022801"/>
    </source>
</evidence>
<dbReference type="AlphaFoldDB" id="A0AA95H7D0"/>
<feature type="domain" description="Helicase ATP-binding" evidence="4">
    <location>
        <begin position="13"/>
        <end position="260"/>
    </location>
</feature>
<evidence type="ECO:0000259" key="4">
    <source>
        <dbReference type="SMART" id="SM00487"/>
    </source>
</evidence>
<dbReference type="SUPFAM" id="SSF52540">
    <property type="entry name" value="P-loop containing nucleoside triphosphate hydrolases"/>
    <property type="match status" value="1"/>
</dbReference>
<accession>A0AA95H7D0</accession>
<dbReference type="SMART" id="SM00487">
    <property type="entry name" value="DEXDc"/>
    <property type="match status" value="1"/>
</dbReference>
<dbReference type="InterPro" id="IPR027417">
    <property type="entry name" value="P-loop_NTPase"/>
</dbReference>
<name>A0AA95H7D0_9GAMM</name>
<sequence length="676" mass="75869">MELTVKRHCVAVLANGLSPLQQQLLDEPRKVRIVDAPTGAGKTYAFQKALLQGSRILFIVPTRRLAQNIAASVIHDLIKAGWSATLAEQKLAVWSSDQTAILREQGVEHIRGLRVRQIQQLSPRLQGESEMIVAVPEVLSQLLLRGNVERPQTGLDKGQAGFSVLDVLEYFDHIVFDEFHTIEARGFGLAALFAKLASVTTEFNTIGYGRAKISLLSATPLNIKPTLQALGVPNSEIAEIKEVLTDQSNDRALHGNVRLVLENSASMPMVVATYLDAIQQAVEQQQQVVLIYNALADLRRDLPQLIQQFTSVGIAAEQVLVINSIDDSANQHQARAGYQSGRKQDPDQFSVLIATASVEMGITFRAANLMLMESGFAPMNFLQRYGRAARRGADGLVVLRLDQALLERQPWLRALADWVSAHENQSVSIVALSQVLSLEAQQQFQTADSTSSALYFGSLPQQAIYTSGLYWQLLMRHPSTSKHRQTHLRQHQPNSSKWAYSQLKQLEPLLQDSLYAKAAKQWQTLLFMQAAQLRNIGKRVIVIEGDGRKLQVDRVWLERETDIIQKHNPQYDAKDNPYFQLDGELDDYLLETKNRATRRLNVYFPHTKRFQELDYNSSFISDWRKILTNQRDEDTEAAWEDYPNAMQAAEQLVSLSGLVPSTDTELSPATIDLVWS</sequence>
<gene>
    <name evidence="5" type="ORF">QJT80_07785</name>
</gene>
<reference evidence="5" key="2">
    <citation type="submission" date="2023-04" db="EMBL/GenBank/DDBJ databases">
        <authorList>
            <person name="Beletskiy A.V."/>
            <person name="Mardanov A.V."/>
            <person name="Ravin N.V."/>
        </authorList>
    </citation>
    <scope>NUCLEOTIDE SEQUENCE</scope>
    <source>
        <strain evidence="5">GKL-01</strain>
    </source>
</reference>
<dbReference type="InterPro" id="IPR014001">
    <property type="entry name" value="Helicase_ATP-bd"/>
</dbReference>